<dbReference type="Pfam" id="PF00459">
    <property type="entry name" value="Inositol_P"/>
    <property type="match status" value="1"/>
</dbReference>
<dbReference type="EMBL" id="QRGR01000015">
    <property type="protein sequence ID" value="RDV14422.1"/>
    <property type="molecule type" value="Genomic_DNA"/>
</dbReference>
<evidence type="ECO:0000256" key="1">
    <source>
        <dbReference type="ARBA" id="ARBA00001033"/>
    </source>
</evidence>
<dbReference type="InterPro" id="IPR020583">
    <property type="entry name" value="Inositol_monoP_metal-BS"/>
</dbReference>
<dbReference type="Gene3D" id="3.30.540.10">
    <property type="entry name" value="Fructose-1,6-Bisphosphatase, subunit A, domain 1"/>
    <property type="match status" value="1"/>
</dbReference>
<dbReference type="InterPro" id="IPR020550">
    <property type="entry name" value="Inositol_monophosphatase_CS"/>
</dbReference>
<dbReference type="GO" id="GO:0006020">
    <property type="term" value="P:inositol metabolic process"/>
    <property type="evidence" value="ECO:0007669"/>
    <property type="project" value="TreeGrafter"/>
</dbReference>
<evidence type="ECO:0000256" key="5">
    <source>
        <dbReference type="ARBA" id="ARBA00022801"/>
    </source>
</evidence>
<dbReference type="PANTHER" id="PTHR20854:SF4">
    <property type="entry name" value="INOSITOL-1-MONOPHOSPHATASE-RELATED"/>
    <property type="match status" value="1"/>
</dbReference>
<dbReference type="GO" id="GO:0008934">
    <property type="term" value="F:inositol monophosphate 1-phosphatase activity"/>
    <property type="evidence" value="ECO:0007669"/>
    <property type="project" value="InterPro"/>
</dbReference>
<keyword evidence="6 7" id="KW-0460">Magnesium</keyword>
<evidence type="ECO:0000256" key="3">
    <source>
        <dbReference type="ARBA" id="ARBA00009759"/>
    </source>
</evidence>
<comment type="similarity">
    <text evidence="3 8">Belongs to the inositol monophosphatase superfamily.</text>
</comment>
<dbReference type="PANTHER" id="PTHR20854">
    <property type="entry name" value="INOSITOL MONOPHOSPHATASE"/>
    <property type="match status" value="1"/>
</dbReference>
<evidence type="ECO:0000256" key="8">
    <source>
        <dbReference type="RuleBase" id="RU364068"/>
    </source>
</evidence>
<protein>
    <recommendedName>
        <fullName evidence="8">Inositol-1-monophosphatase</fullName>
        <ecNumber evidence="8">3.1.3.25</ecNumber>
    </recommendedName>
</protein>
<dbReference type="PRINTS" id="PR01959">
    <property type="entry name" value="SBIMPHPHTASE"/>
</dbReference>
<dbReference type="InterPro" id="IPR022337">
    <property type="entry name" value="Inositol_monophosphatase_SuhB"/>
</dbReference>
<dbReference type="GO" id="GO:0046872">
    <property type="term" value="F:metal ion binding"/>
    <property type="evidence" value="ECO:0007669"/>
    <property type="project" value="UniProtKB-KW"/>
</dbReference>
<comment type="caution">
    <text evidence="9">The sequence shown here is derived from an EMBL/GenBank/DDBJ whole genome shotgun (WGS) entry which is preliminary data.</text>
</comment>
<dbReference type="Gene3D" id="3.40.190.80">
    <property type="match status" value="1"/>
</dbReference>
<dbReference type="AlphaFoldDB" id="A0A3D8LBU2"/>
<feature type="binding site" evidence="7">
    <location>
        <position position="87"/>
    </location>
    <ligand>
        <name>Mg(2+)</name>
        <dbReference type="ChEBI" id="CHEBI:18420"/>
        <label>1</label>
        <note>catalytic</note>
    </ligand>
</feature>
<dbReference type="SUPFAM" id="SSF56655">
    <property type="entry name" value="Carbohydrate phosphatase"/>
    <property type="match status" value="1"/>
</dbReference>
<evidence type="ECO:0000256" key="4">
    <source>
        <dbReference type="ARBA" id="ARBA00022723"/>
    </source>
</evidence>
<evidence type="ECO:0000313" key="9">
    <source>
        <dbReference type="EMBL" id="RDV14422.1"/>
    </source>
</evidence>
<dbReference type="GO" id="GO:0046854">
    <property type="term" value="P:phosphatidylinositol phosphate biosynthetic process"/>
    <property type="evidence" value="ECO:0007669"/>
    <property type="project" value="InterPro"/>
</dbReference>
<dbReference type="OrthoDB" id="9772456at2"/>
<evidence type="ECO:0000256" key="2">
    <source>
        <dbReference type="ARBA" id="ARBA00001946"/>
    </source>
</evidence>
<keyword evidence="4 7" id="KW-0479">Metal-binding</keyword>
<organism evidence="9 10">
    <name type="scientific">Pontibacter diazotrophicus</name>
    <dbReference type="NCBI Taxonomy" id="1400979"/>
    <lineage>
        <taxon>Bacteria</taxon>
        <taxon>Pseudomonadati</taxon>
        <taxon>Bacteroidota</taxon>
        <taxon>Cytophagia</taxon>
        <taxon>Cytophagales</taxon>
        <taxon>Hymenobacteraceae</taxon>
        <taxon>Pontibacter</taxon>
    </lineage>
</organism>
<dbReference type="InterPro" id="IPR000760">
    <property type="entry name" value="Inositol_monophosphatase-like"/>
</dbReference>
<keyword evidence="10" id="KW-1185">Reference proteome</keyword>
<dbReference type="PROSITE" id="PS00629">
    <property type="entry name" value="IMP_1"/>
    <property type="match status" value="1"/>
</dbReference>
<feature type="binding site" evidence="7">
    <location>
        <position position="85"/>
    </location>
    <ligand>
        <name>Mg(2+)</name>
        <dbReference type="ChEBI" id="CHEBI:18420"/>
        <label>1</label>
        <note>catalytic</note>
    </ligand>
</feature>
<name>A0A3D8LBU2_9BACT</name>
<proteinExistence type="inferred from homology"/>
<dbReference type="FunFam" id="3.30.540.10:FF:000003">
    <property type="entry name" value="Inositol-1-monophosphatase"/>
    <property type="match status" value="1"/>
</dbReference>
<dbReference type="InterPro" id="IPR033942">
    <property type="entry name" value="IMPase"/>
</dbReference>
<comment type="catalytic activity">
    <reaction evidence="1 8">
        <text>a myo-inositol phosphate + H2O = myo-inositol + phosphate</text>
        <dbReference type="Rhea" id="RHEA:24056"/>
        <dbReference type="ChEBI" id="CHEBI:15377"/>
        <dbReference type="ChEBI" id="CHEBI:17268"/>
        <dbReference type="ChEBI" id="CHEBI:43474"/>
        <dbReference type="ChEBI" id="CHEBI:84139"/>
        <dbReference type="EC" id="3.1.3.25"/>
    </reaction>
</comment>
<evidence type="ECO:0000313" key="10">
    <source>
        <dbReference type="Proteomes" id="UP000256708"/>
    </source>
</evidence>
<reference evidence="10" key="1">
    <citation type="submission" date="2018-08" db="EMBL/GenBank/DDBJ databases">
        <authorList>
            <person name="Liu Z.-W."/>
            <person name="Du Z.-J."/>
        </authorList>
    </citation>
    <scope>NUCLEOTIDE SEQUENCE [LARGE SCALE GENOMIC DNA]</scope>
    <source>
        <strain evidence="10">H4X</strain>
    </source>
</reference>
<comment type="cofactor">
    <cofactor evidence="2 7 8">
        <name>Mg(2+)</name>
        <dbReference type="ChEBI" id="CHEBI:18420"/>
    </cofactor>
</comment>
<keyword evidence="5 8" id="KW-0378">Hydrolase</keyword>
<dbReference type="EC" id="3.1.3.25" evidence="8"/>
<evidence type="ECO:0000256" key="6">
    <source>
        <dbReference type="ARBA" id="ARBA00022842"/>
    </source>
</evidence>
<dbReference type="PROSITE" id="PS00630">
    <property type="entry name" value="IMP_2"/>
    <property type="match status" value="1"/>
</dbReference>
<sequence>MNLSQLSQNLNIIARSVGAFIRQEAETFDTSTIEMKGFNDLVSYVDKQAEVQLVEGLRELLPEAGFITEEGTDSTKGERYNWVIDPLDGTTNFTHSLPIYCVSVGLLDGDEVVVGVVYDPSRDECFSAYKGGGAFCNANPIKVSEAPALGNALIATGFPYYDFGLMQQYLQVLGGFMAKSHGIRRLGSAALDLAYVAAGRCEGFFEYNLNAWDVAGGSIIVQEAGGRLSKFTSDGDYVFGREIVASNGNIHSEMQEIIQEHWKQTAE</sequence>
<gene>
    <name evidence="9" type="ORF">DXT99_14980</name>
</gene>
<dbReference type="GO" id="GO:0007165">
    <property type="term" value="P:signal transduction"/>
    <property type="evidence" value="ECO:0007669"/>
    <property type="project" value="TreeGrafter"/>
</dbReference>
<feature type="binding site" evidence="7">
    <location>
        <position position="88"/>
    </location>
    <ligand>
        <name>Mg(2+)</name>
        <dbReference type="ChEBI" id="CHEBI:18420"/>
        <label>1</label>
        <note>catalytic</note>
    </ligand>
</feature>
<dbReference type="CDD" id="cd01639">
    <property type="entry name" value="IMPase"/>
    <property type="match status" value="1"/>
</dbReference>
<dbReference type="RefSeq" id="WP_115566378.1">
    <property type="nucleotide sequence ID" value="NZ_QRGR01000015.1"/>
</dbReference>
<dbReference type="PRINTS" id="PR00377">
    <property type="entry name" value="IMPHPHTASES"/>
</dbReference>
<feature type="binding site" evidence="7">
    <location>
        <position position="213"/>
    </location>
    <ligand>
        <name>Mg(2+)</name>
        <dbReference type="ChEBI" id="CHEBI:18420"/>
        <label>1</label>
        <note>catalytic</note>
    </ligand>
</feature>
<accession>A0A3D8LBU2</accession>
<evidence type="ECO:0000256" key="7">
    <source>
        <dbReference type="PIRSR" id="PIRSR600760-2"/>
    </source>
</evidence>
<feature type="binding site" evidence="7">
    <location>
        <position position="69"/>
    </location>
    <ligand>
        <name>Mg(2+)</name>
        <dbReference type="ChEBI" id="CHEBI:18420"/>
        <label>1</label>
        <note>catalytic</note>
    </ligand>
</feature>
<dbReference type="Proteomes" id="UP000256708">
    <property type="component" value="Unassembled WGS sequence"/>
</dbReference>